<dbReference type="Pfam" id="PF07484">
    <property type="entry name" value="Collar"/>
    <property type="match status" value="1"/>
</dbReference>
<dbReference type="InterPro" id="IPR011083">
    <property type="entry name" value="Phage_tail_collar_dom"/>
</dbReference>
<evidence type="ECO:0000259" key="1">
    <source>
        <dbReference type="Pfam" id="PF07484"/>
    </source>
</evidence>
<dbReference type="AlphaFoldDB" id="A0A9X2WID5"/>
<dbReference type="Gene3D" id="3.90.1340.10">
    <property type="entry name" value="Phage tail collar domain"/>
    <property type="match status" value="1"/>
</dbReference>
<evidence type="ECO:0000313" key="2">
    <source>
        <dbReference type="EMBL" id="MCT7360731.1"/>
    </source>
</evidence>
<dbReference type="RefSeq" id="WP_260977554.1">
    <property type="nucleotide sequence ID" value="NZ_JAOANI010000028.1"/>
</dbReference>
<gene>
    <name evidence="2" type="ORF">NYR02_17050</name>
</gene>
<name>A0A9X2WID5_9GAMM</name>
<reference evidence="2" key="1">
    <citation type="journal article" date="2022" name="Front. Microbiol.">
        <title>Genome-based taxonomic rearrangement of Oceanobacter-related bacteria including the description of Thalassolituus hydrocarbonoclasticus sp. nov. and Thalassolituus pacificus sp. nov. and emended description of the genus Thalassolituus.</title>
        <authorList>
            <person name="Dong C."/>
            <person name="Wei L."/>
            <person name="Wang J."/>
            <person name="Lai Q."/>
            <person name="Huang Z."/>
            <person name="Shao Z."/>
        </authorList>
    </citation>
    <scope>NUCLEOTIDE SEQUENCE</scope>
    <source>
        <strain evidence="2">59MF3M-4</strain>
    </source>
</reference>
<proteinExistence type="predicted"/>
<comment type="caution">
    <text evidence="2">The sequence shown here is derived from an EMBL/GenBank/DDBJ whole genome shotgun (WGS) entry which is preliminary data.</text>
</comment>
<feature type="domain" description="Phage tail collar" evidence="1">
    <location>
        <begin position="6"/>
        <end position="61"/>
    </location>
</feature>
<sequence length="192" mass="19370">MEGTIGTVTQFGANWAPRTWSLCAGQLIAISSNTALFSIIGTIYGGDGRTTFALPDLRGRCALGTGAGPGLTPRAAGQHFGTETVTLTSLNLPAHNHAVITQNAGHVAVPVNTATGEADEPSPGAGVLANSGSDSYASGSTAEAMYSGSPLAVSGLQLETGLMGGSQPFNNMQPSLAISYIICTLGVFPSRS</sequence>
<dbReference type="EMBL" id="JAOANI010000028">
    <property type="protein sequence ID" value="MCT7360731.1"/>
    <property type="molecule type" value="Genomic_DNA"/>
</dbReference>
<dbReference type="SUPFAM" id="SSF88874">
    <property type="entry name" value="Receptor-binding domain of short tail fibre protein gp12"/>
    <property type="match status" value="1"/>
</dbReference>
<dbReference type="InterPro" id="IPR037053">
    <property type="entry name" value="Phage_tail_collar_dom_sf"/>
</dbReference>
<accession>A0A9X2WID5</accession>
<keyword evidence="3" id="KW-1185">Reference proteome</keyword>
<protein>
    <submittedName>
        <fullName evidence="2">Tail fiber protein</fullName>
    </submittedName>
</protein>
<evidence type="ECO:0000313" key="3">
    <source>
        <dbReference type="Proteomes" id="UP001147830"/>
    </source>
</evidence>
<dbReference type="Proteomes" id="UP001147830">
    <property type="component" value="Unassembled WGS sequence"/>
</dbReference>
<reference evidence="2" key="2">
    <citation type="submission" date="2022-08" db="EMBL/GenBank/DDBJ databases">
        <authorList>
            <person name="Dong C."/>
        </authorList>
    </citation>
    <scope>NUCLEOTIDE SEQUENCE</scope>
    <source>
        <strain evidence="2">59MF3M-4</strain>
    </source>
</reference>
<organism evidence="2 3">
    <name type="scientific">Thalassolituus pacificus</name>
    <dbReference type="NCBI Taxonomy" id="2975440"/>
    <lineage>
        <taxon>Bacteria</taxon>
        <taxon>Pseudomonadati</taxon>
        <taxon>Pseudomonadota</taxon>
        <taxon>Gammaproteobacteria</taxon>
        <taxon>Oceanospirillales</taxon>
        <taxon>Oceanospirillaceae</taxon>
        <taxon>Thalassolituus</taxon>
    </lineage>
</organism>